<dbReference type="InterPro" id="IPR005288">
    <property type="entry name" value="NadB"/>
</dbReference>
<reference evidence="1 2" key="1">
    <citation type="submission" date="2019-05" db="EMBL/GenBank/DDBJ databases">
        <authorList>
            <person name="Qu J.-H."/>
        </authorList>
    </citation>
    <scope>NUCLEOTIDE SEQUENCE [LARGE SCALE GENOMIC DNA]</scope>
    <source>
        <strain evidence="1 2">NS28</strain>
    </source>
</reference>
<dbReference type="GO" id="GO:0009435">
    <property type="term" value="P:NAD+ biosynthetic process"/>
    <property type="evidence" value="ECO:0007669"/>
    <property type="project" value="InterPro"/>
</dbReference>
<dbReference type="SUPFAM" id="SSF51905">
    <property type="entry name" value="FAD/NAD(P)-binding domain"/>
    <property type="match status" value="1"/>
</dbReference>
<gene>
    <name evidence="1" type="ORF">FEM33_08475</name>
</gene>
<dbReference type="AlphaFoldDB" id="A0A5M8QWG6"/>
<comment type="caution">
    <text evidence="1">The sequence shown here is derived from an EMBL/GenBank/DDBJ whole genome shotgun (WGS) entry which is preliminary data.</text>
</comment>
<dbReference type="InterPro" id="IPR036188">
    <property type="entry name" value="FAD/NAD-bd_sf"/>
</dbReference>
<dbReference type="Pfam" id="PF12831">
    <property type="entry name" value="FAD_oxidored"/>
    <property type="match status" value="1"/>
</dbReference>
<dbReference type="EMBL" id="VBSN01000027">
    <property type="protein sequence ID" value="KAA6440607.1"/>
    <property type="molecule type" value="Genomic_DNA"/>
</dbReference>
<accession>A0A5M8QWG6</accession>
<sequence>MKRRNFIQSIAAGSSIVAVNPEISEEYVAQKQSEAKPKTENLTADVVIAGGGLGGCAAALAALRNNLSVILTEETDWIGGQVSQQGVPPDEHPWIETHGAPKAYRDFRNAIRHYYIRNYPLTEAAKNGKYLNPGNGSVSRLCHEPKVAVAVLTEMLAPYISRGKLTLLLEHKPVSAEVNGNKVKSLHVLGKRSKQQVKLTAPYFVDATELGDLLPMTGTEFVTGAEAKSETNELHAPEKANPENNQAFTVCFAMDYCYGENHVIEKPAEYDFWKNFIPEMKAPWSGKLLSLSYSNPKTLEPKELAFHPTGMNTGDKLNLWNYRRIISKDNFTIGSYGSDITIVNWPQNDYFLGNLIGASEKEFERHVERGKQLSLSLLYWLQTEAPRPDGGKGWPGICFRKDIMGTADGFAKYPYVRESRRIKAVFTIKEEHVGAANRAMITGKETGNKAAEFYDSVGIGYYHIDLHPSTGKDNYIDFASLPFQIPLGALLPIRMENLLPANKNIGTTHLTNGCYRLHPVEWSIGEAVGLLVKYATEKKVIPRLVREDKGLLEGFQGFLEREGVELTWRA</sequence>
<evidence type="ECO:0000313" key="2">
    <source>
        <dbReference type="Proteomes" id="UP000323994"/>
    </source>
</evidence>
<dbReference type="RefSeq" id="WP_139011599.1">
    <property type="nucleotide sequence ID" value="NZ_VBSN01000027.1"/>
</dbReference>
<dbReference type="Proteomes" id="UP000323994">
    <property type="component" value="Unassembled WGS sequence"/>
</dbReference>
<dbReference type="PANTHER" id="PTHR42716:SF1">
    <property type="entry name" value="SLL0471 PROTEIN"/>
    <property type="match status" value="1"/>
</dbReference>
<proteinExistence type="predicted"/>
<name>A0A5M8QWG6_9BACT</name>
<keyword evidence="2" id="KW-1185">Reference proteome</keyword>
<dbReference type="GO" id="GO:0008734">
    <property type="term" value="F:L-aspartate oxidase activity"/>
    <property type="evidence" value="ECO:0007669"/>
    <property type="project" value="InterPro"/>
</dbReference>
<dbReference type="PANTHER" id="PTHR42716">
    <property type="entry name" value="L-ASPARTATE OXIDASE"/>
    <property type="match status" value="1"/>
</dbReference>
<protein>
    <submittedName>
        <fullName evidence="1">FAD-dependent oxidoreductase</fullName>
    </submittedName>
</protein>
<organism evidence="1 2">
    <name type="scientific">Dyadobacter flavalbus</name>
    <dbReference type="NCBI Taxonomy" id="2579942"/>
    <lineage>
        <taxon>Bacteria</taxon>
        <taxon>Pseudomonadati</taxon>
        <taxon>Bacteroidota</taxon>
        <taxon>Cytophagia</taxon>
        <taxon>Cytophagales</taxon>
        <taxon>Spirosomataceae</taxon>
        <taxon>Dyadobacter</taxon>
    </lineage>
</organism>
<dbReference type="OrthoDB" id="615715at2"/>
<evidence type="ECO:0000313" key="1">
    <source>
        <dbReference type="EMBL" id="KAA6440607.1"/>
    </source>
</evidence>
<dbReference type="Gene3D" id="3.50.50.60">
    <property type="entry name" value="FAD/NAD(P)-binding domain"/>
    <property type="match status" value="1"/>
</dbReference>